<organism evidence="2 3">
    <name type="scientific">Shouchella clausii</name>
    <name type="common">Alkalihalobacillus clausii</name>
    <dbReference type="NCBI Taxonomy" id="79880"/>
    <lineage>
        <taxon>Bacteria</taxon>
        <taxon>Bacillati</taxon>
        <taxon>Bacillota</taxon>
        <taxon>Bacilli</taxon>
        <taxon>Bacillales</taxon>
        <taxon>Bacillaceae</taxon>
        <taxon>Shouchella</taxon>
    </lineage>
</organism>
<evidence type="ECO:0008006" key="4">
    <source>
        <dbReference type="Google" id="ProtNLM"/>
    </source>
</evidence>
<sequence length="206" mass="22128">MVMNQTLTKYILVVISTAVTAFGITLVLVAEIGADPISAFLLGMLHFIPIQFGTGSQIFSLTFLVVNYALNRDFFGVGSLIFSIGCGYFINLFLSLDLPAILSLNTIPNLFIALAGILIYGVGTALFLFTKTGTGPLEGLMLFFSKRFNVTIKVTRMAIDGMLVITGMLLGGLVGIGTILCILLTGPIIEFSLKLFTSLRSRATQP</sequence>
<dbReference type="InterPro" id="IPR038750">
    <property type="entry name" value="YczE/YyaS-like"/>
</dbReference>
<feature type="transmembrane region" description="Helical" evidence="1">
    <location>
        <begin position="40"/>
        <end position="67"/>
    </location>
</feature>
<dbReference type="PANTHER" id="PTHR40078">
    <property type="entry name" value="INTEGRAL MEMBRANE PROTEIN-RELATED"/>
    <property type="match status" value="1"/>
</dbReference>
<protein>
    <recommendedName>
        <fullName evidence="4">YitT family protein</fullName>
    </recommendedName>
</protein>
<dbReference type="EMBL" id="NPBS01000059">
    <property type="protein sequence ID" value="PAF25870.1"/>
    <property type="molecule type" value="Genomic_DNA"/>
</dbReference>
<dbReference type="Proteomes" id="UP000216133">
    <property type="component" value="Unassembled WGS sequence"/>
</dbReference>
<keyword evidence="1" id="KW-1133">Transmembrane helix</keyword>
<proteinExistence type="predicted"/>
<keyword evidence="1" id="KW-0472">Membrane</keyword>
<dbReference type="Pfam" id="PF19700">
    <property type="entry name" value="DUF6198"/>
    <property type="match status" value="1"/>
</dbReference>
<feature type="transmembrane region" description="Helical" evidence="1">
    <location>
        <begin position="74"/>
        <end position="94"/>
    </location>
</feature>
<evidence type="ECO:0000313" key="3">
    <source>
        <dbReference type="Proteomes" id="UP000216133"/>
    </source>
</evidence>
<accession>A0A268S050</accession>
<feature type="transmembrane region" description="Helical" evidence="1">
    <location>
        <begin position="12"/>
        <end position="34"/>
    </location>
</feature>
<evidence type="ECO:0000313" key="2">
    <source>
        <dbReference type="EMBL" id="PAF25870.1"/>
    </source>
</evidence>
<feature type="transmembrane region" description="Helical" evidence="1">
    <location>
        <begin position="163"/>
        <end position="189"/>
    </location>
</feature>
<dbReference type="PANTHER" id="PTHR40078:SF1">
    <property type="entry name" value="INTEGRAL MEMBRANE PROTEIN"/>
    <property type="match status" value="1"/>
</dbReference>
<name>A0A268S050_SHOCL</name>
<evidence type="ECO:0000256" key="1">
    <source>
        <dbReference type="SAM" id="Phobius"/>
    </source>
</evidence>
<gene>
    <name evidence="2" type="ORF">CHH61_11610</name>
</gene>
<feature type="transmembrane region" description="Helical" evidence="1">
    <location>
        <begin position="106"/>
        <end position="129"/>
    </location>
</feature>
<keyword evidence="1" id="KW-0812">Transmembrane</keyword>
<reference evidence="2 3" key="1">
    <citation type="submission" date="2017-07" db="EMBL/GenBank/DDBJ databases">
        <title>Isolation and whole genome analysis of endospore-forming bacteria from heroin.</title>
        <authorList>
            <person name="Kalinowski J."/>
            <person name="Ahrens B."/>
            <person name="Al-Dilaimi A."/>
            <person name="Winkler A."/>
            <person name="Wibberg D."/>
            <person name="Schleenbecker U."/>
            <person name="Ruckert C."/>
            <person name="Wolfel R."/>
            <person name="Grass G."/>
        </authorList>
    </citation>
    <scope>NUCLEOTIDE SEQUENCE [LARGE SCALE GENOMIC DNA]</scope>
    <source>
        <strain evidence="2 3">7523-2</strain>
    </source>
</reference>
<dbReference type="AlphaFoldDB" id="A0A268S050"/>
<comment type="caution">
    <text evidence="2">The sequence shown here is derived from an EMBL/GenBank/DDBJ whole genome shotgun (WGS) entry which is preliminary data.</text>
</comment>